<evidence type="ECO:0008006" key="3">
    <source>
        <dbReference type="Google" id="ProtNLM"/>
    </source>
</evidence>
<dbReference type="AlphaFoldDB" id="A0A1Y3YSA0"/>
<reference evidence="2" key="1">
    <citation type="submission" date="2017-04" db="EMBL/GenBank/DDBJ databases">
        <title>Function of individual gut microbiota members based on whole genome sequencing of pure cultures obtained from chicken caecum.</title>
        <authorList>
            <person name="Medvecky M."/>
            <person name="Cejkova D."/>
            <person name="Polansky O."/>
            <person name="Karasova D."/>
            <person name="Kubasova T."/>
            <person name="Cizek A."/>
            <person name="Rychlik I."/>
        </authorList>
    </citation>
    <scope>NUCLEOTIDE SEQUENCE [LARGE SCALE GENOMIC DNA]</scope>
    <source>
        <strain evidence="2">An43</strain>
    </source>
</reference>
<name>A0A1Y3YSA0_9BACE</name>
<evidence type="ECO:0000313" key="1">
    <source>
        <dbReference type="EMBL" id="OUO00715.1"/>
    </source>
</evidence>
<proteinExistence type="predicted"/>
<protein>
    <recommendedName>
        <fullName evidence="3">L-selectin</fullName>
    </recommendedName>
</protein>
<accession>A0A1Y3YSA0</accession>
<gene>
    <name evidence="1" type="ORF">B5F97_10810</name>
</gene>
<dbReference type="InterPro" id="IPR046729">
    <property type="entry name" value="DUF6621"/>
</dbReference>
<dbReference type="Proteomes" id="UP000195386">
    <property type="component" value="Unassembled WGS sequence"/>
</dbReference>
<comment type="caution">
    <text evidence="1">The sequence shown here is derived from an EMBL/GenBank/DDBJ whole genome shotgun (WGS) entry which is preliminary data.</text>
</comment>
<evidence type="ECO:0000313" key="2">
    <source>
        <dbReference type="Proteomes" id="UP000195386"/>
    </source>
</evidence>
<dbReference type="EMBL" id="NFII01000009">
    <property type="protein sequence ID" value="OUO00715.1"/>
    <property type="molecule type" value="Genomic_DNA"/>
</dbReference>
<sequence length="237" mass="26871">MEENECQNGRFATNGFYLRNFLYLYSLNKYAIMENARIKLSETVMVIDVAYLNFVINDLKKYFEPLLGRSLQTVDLALFTMYLAMDAGVKGSDNDVQILLVYDEQSGKLEHCLPSDLKSELDGVAFKASLGEFSFMAVPSEGFVSRGDLYLDLLQIVLNSAEVKKLVAVPFNEEYGKEVEDVLKEFTAESSGRKENAKDIVYFRMEEPEAPAVCHWEMLGYPLMSVLGIRSEDLQNN</sequence>
<organism evidence="1 2">
    <name type="scientific">Bacteroides clarus</name>
    <dbReference type="NCBI Taxonomy" id="626929"/>
    <lineage>
        <taxon>Bacteria</taxon>
        <taxon>Pseudomonadati</taxon>
        <taxon>Bacteroidota</taxon>
        <taxon>Bacteroidia</taxon>
        <taxon>Bacteroidales</taxon>
        <taxon>Bacteroidaceae</taxon>
        <taxon>Bacteroides</taxon>
    </lineage>
</organism>
<dbReference type="Pfam" id="PF20326">
    <property type="entry name" value="DUF6621"/>
    <property type="match status" value="1"/>
</dbReference>